<dbReference type="Pfam" id="PF00450">
    <property type="entry name" value="Peptidase_S10"/>
    <property type="match status" value="1"/>
</dbReference>
<dbReference type="InterPro" id="IPR033124">
    <property type="entry name" value="Ser_caboxypep_his_AS"/>
</dbReference>
<dbReference type="InterPro" id="IPR001563">
    <property type="entry name" value="Peptidase_S10"/>
</dbReference>
<proteinExistence type="inferred from homology"/>
<keyword evidence="2 7" id="KW-0121">Carboxypeptidase</keyword>
<evidence type="ECO:0000256" key="5">
    <source>
        <dbReference type="ARBA" id="ARBA00022801"/>
    </source>
</evidence>
<protein>
    <recommendedName>
        <fullName evidence="7">Carboxypeptidase</fullName>
        <ecNumber evidence="7">3.4.16.-</ecNumber>
    </recommendedName>
</protein>
<evidence type="ECO:0000313" key="8">
    <source>
        <dbReference type="EMBL" id="KAF7267853.1"/>
    </source>
</evidence>
<evidence type="ECO:0000256" key="2">
    <source>
        <dbReference type="ARBA" id="ARBA00022645"/>
    </source>
</evidence>
<dbReference type="AlphaFoldDB" id="A0A834M1U5"/>
<dbReference type="PROSITE" id="PS00131">
    <property type="entry name" value="CARBOXYPEPT_SER_SER"/>
    <property type="match status" value="1"/>
</dbReference>
<name>A0A834M1U5_RHYFE</name>
<dbReference type="PRINTS" id="PR00724">
    <property type="entry name" value="CRBOXYPTASEC"/>
</dbReference>
<accession>A0A834M1U5</accession>
<evidence type="ECO:0000256" key="3">
    <source>
        <dbReference type="ARBA" id="ARBA00022670"/>
    </source>
</evidence>
<comment type="similarity">
    <text evidence="1 7">Belongs to the peptidase S10 family.</text>
</comment>
<dbReference type="PROSITE" id="PS00560">
    <property type="entry name" value="CARBOXYPEPT_SER_HIS"/>
    <property type="match status" value="1"/>
</dbReference>
<evidence type="ECO:0000256" key="7">
    <source>
        <dbReference type="RuleBase" id="RU361156"/>
    </source>
</evidence>
<dbReference type="InterPro" id="IPR018202">
    <property type="entry name" value="Ser_caboxypep_ser_AS"/>
</dbReference>
<evidence type="ECO:0000256" key="6">
    <source>
        <dbReference type="ARBA" id="ARBA00023180"/>
    </source>
</evidence>
<dbReference type="Gene3D" id="3.40.50.1820">
    <property type="entry name" value="alpha/beta hydrolase"/>
    <property type="match status" value="1"/>
</dbReference>
<sequence>MNSRESISSVDCGEPLDHNEIDSSHYGFRHAGEPLLLTPLIEGGRIEEAQNQARVDYKDFDPIESYSGYFTVDSVHENNLFFWYFPSEDDAENDPVVLWLQGGPGSPSEYGLFEENGPFKVNSDYSVSLREYRWTKNHSVLYIDNPVGTGFSFSNNNGYASNQTKVGDDLYNGLVQFFKLFPYLQDNDFFVTGESYAGKYVPAVTYTILKNNPGAELKINLQGLAIGNGLSDPINQGGYGYYVYQLGLVDANTRDTLLEYWEIMKRYVAEENWSEATRYFDDEMVGLISEVSQIDSIYNYLQEGYGEGEYWQYLIQIKARSALHVGSTEFGNGPVSQYLYDDISKSVAPWVSELLSNYRVLIYSGQVDIIVGYPMNINYLQNLDFSAAEEYKTAERQVWRDTDGVAGYYKIAGNLTELLVRNAGHMVPSDQPKRAYSMLYSFTRNLPYQ</sequence>
<dbReference type="EC" id="3.4.16.-" evidence="7"/>
<dbReference type="GO" id="GO:0006508">
    <property type="term" value="P:proteolysis"/>
    <property type="evidence" value="ECO:0007669"/>
    <property type="project" value="UniProtKB-KW"/>
</dbReference>
<keyword evidence="5 7" id="KW-0378">Hydrolase</keyword>
<dbReference type="PANTHER" id="PTHR11802">
    <property type="entry name" value="SERINE PROTEASE FAMILY S10 SERINE CARBOXYPEPTIDASE"/>
    <property type="match status" value="1"/>
</dbReference>
<evidence type="ECO:0000256" key="1">
    <source>
        <dbReference type="ARBA" id="ARBA00009431"/>
    </source>
</evidence>
<reference evidence="8" key="1">
    <citation type="submission" date="2020-08" db="EMBL/GenBank/DDBJ databases">
        <title>Genome sequencing and assembly of the red palm weevil Rhynchophorus ferrugineus.</title>
        <authorList>
            <person name="Dias G.B."/>
            <person name="Bergman C.M."/>
            <person name="Manee M."/>
        </authorList>
    </citation>
    <scope>NUCLEOTIDE SEQUENCE</scope>
    <source>
        <strain evidence="8">AA-2017</strain>
        <tissue evidence="8">Whole larva</tissue>
    </source>
</reference>
<keyword evidence="9" id="KW-1185">Reference proteome</keyword>
<keyword evidence="6" id="KW-0325">Glycoprotein</keyword>
<organism evidence="8 9">
    <name type="scientific">Rhynchophorus ferrugineus</name>
    <name type="common">Red palm weevil</name>
    <name type="synonym">Curculio ferrugineus</name>
    <dbReference type="NCBI Taxonomy" id="354439"/>
    <lineage>
        <taxon>Eukaryota</taxon>
        <taxon>Metazoa</taxon>
        <taxon>Ecdysozoa</taxon>
        <taxon>Arthropoda</taxon>
        <taxon>Hexapoda</taxon>
        <taxon>Insecta</taxon>
        <taxon>Pterygota</taxon>
        <taxon>Neoptera</taxon>
        <taxon>Endopterygota</taxon>
        <taxon>Coleoptera</taxon>
        <taxon>Polyphaga</taxon>
        <taxon>Cucujiformia</taxon>
        <taxon>Curculionidae</taxon>
        <taxon>Dryophthorinae</taxon>
        <taxon>Rhynchophorus</taxon>
    </lineage>
</organism>
<gene>
    <name evidence="8" type="ORF">GWI33_018955</name>
</gene>
<dbReference type="Proteomes" id="UP000625711">
    <property type="component" value="Unassembled WGS sequence"/>
</dbReference>
<evidence type="ECO:0000313" key="9">
    <source>
        <dbReference type="Proteomes" id="UP000625711"/>
    </source>
</evidence>
<dbReference type="OrthoDB" id="443318at2759"/>
<comment type="caution">
    <text evidence="8">The sequence shown here is derived from an EMBL/GenBank/DDBJ whole genome shotgun (WGS) entry which is preliminary data.</text>
</comment>
<dbReference type="SUPFAM" id="SSF53474">
    <property type="entry name" value="alpha/beta-Hydrolases"/>
    <property type="match status" value="1"/>
</dbReference>
<dbReference type="InterPro" id="IPR029058">
    <property type="entry name" value="AB_hydrolase_fold"/>
</dbReference>
<keyword evidence="4" id="KW-0732">Signal</keyword>
<dbReference type="EMBL" id="JAACXV010014380">
    <property type="protein sequence ID" value="KAF7267853.1"/>
    <property type="molecule type" value="Genomic_DNA"/>
</dbReference>
<dbReference type="GO" id="GO:0004185">
    <property type="term" value="F:serine-type carboxypeptidase activity"/>
    <property type="evidence" value="ECO:0007669"/>
    <property type="project" value="UniProtKB-UniRule"/>
</dbReference>
<dbReference type="PANTHER" id="PTHR11802:SF472">
    <property type="entry name" value="SERINE CARBOXYPEPTIDASE CPVL-RELATED"/>
    <property type="match status" value="1"/>
</dbReference>
<evidence type="ECO:0000256" key="4">
    <source>
        <dbReference type="ARBA" id="ARBA00022729"/>
    </source>
</evidence>
<keyword evidence="3 7" id="KW-0645">Protease</keyword>